<feature type="signal peptide" evidence="1">
    <location>
        <begin position="1"/>
        <end position="21"/>
    </location>
</feature>
<dbReference type="CDD" id="cd00064">
    <property type="entry name" value="FU"/>
    <property type="match status" value="1"/>
</dbReference>
<feature type="domain" description="EGF-like" evidence="2">
    <location>
        <begin position="598"/>
        <end position="637"/>
    </location>
</feature>
<dbReference type="EMBL" id="KB207216">
    <property type="protein sequence ID" value="ELP83902.1"/>
    <property type="molecule type" value="Genomic_DNA"/>
</dbReference>
<dbReference type="SUPFAM" id="SSF57184">
    <property type="entry name" value="Growth factor receptor domain"/>
    <property type="match status" value="2"/>
</dbReference>
<feature type="domain" description="EGF-like" evidence="2">
    <location>
        <begin position="464"/>
        <end position="493"/>
    </location>
</feature>
<dbReference type="VEuPathDB" id="AmoebaDB:EIN_440760"/>
<organism evidence="3 4">
    <name type="scientific">Entamoeba invadens IP1</name>
    <dbReference type="NCBI Taxonomy" id="370355"/>
    <lineage>
        <taxon>Eukaryota</taxon>
        <taxon>Amoebozoa</taxon>
        <taxon>Evosea</taxon>
        <taxon>Archamoebae</taxon>
        <taxon>Mastigamoebida</taxon>
        <taxon>Entamoebidae</taxon>
        <taxon>Entamoeba</taxon>
    </lineage>
</organism>
<name>A0A0A1TUU2_ENTIV</name>
<dbReference type="Proteomes" id="UP000014680">
    <property type="component" value="Unassembled WGS sequence"/>
</dbReference>
<keyword evidence="4" id="KW-1185">Reference proteome</keyword>
<dbReference type="Pfam" id="PF13306">
    <property type="entry name" value="LRR_5"/>
    <property type="match status" value="1"/>
</dbReference>
<protein>
    <recommendedName>
        <fullName evidence="2">EGF-like domain-containing protein</fullName>
    </recommendedName>
</protein>
<accession>A0A0A1TUU2</accession>
<proteinExistence type="predicted"/>
<feature type="domain" description="EGF-like" evidence="2">
    <location>
        <begin position="542"/>
        <end position="573"/>
    </location>
</feature>
<feature type="domain" description="EGF-like" evidence="2">
    <location>
        <begin position="638"/>
        <end position="667"/>
    </location>
</feature>
<dbReference type="OrthoDB" id="19903at2759"/>
<dbReference type="AlphaFoldDB" id="A0A0A1TUU2"/>
<dbReference type="RefSeq" id="XP_004183248.1">
    <property type="nucleotide sequence ID" value="XM_004183200.1"/>
</dbReference>
<evidence type="ECO:0000313" key="3">
    <source>
        <dbReference type="EMBL" id="ELP83902.1"/>
    </source>
</evidence>
<dbReference type="InterPro" id="IPR000742">
    <property type="entry name" value="EGF"/>
</dbReference>
<dbReference type="PANTHER" id="PTHR15332:SF175">
    <property type="entry name" value="PROPROTEIN CONVERTASE SUBTILISIN_KEXIN TYPE 5-LIKE"/>
    <property type="match status" value="1"/>
</dbReference>
<feature type="chain" id="PRO_5001980226" description="EGF-like domain-containing protein" evidence="1">
    <location>
        <begin position="22"/>
        <end position="783"/>
    </location>
</feature>
<feature type="domain" description="EGF-like" evidence="2">
    <location>
        <begin position="413"/>
        <end position="444"/>
    </location>
</feature>
<dbReference type="KEGG" id="eiv:EIN_440760"/>
<dbReference type="InterPro" id="IPR009030">
    <property type="entry name" value="Growth_fac_rcpt_cys_sf"/>
</dbReference>
<dbReference type="Gene3D" id="2.10.220.10">
    <property type="entry name" value="Hormone Receptor, Insulin-like Growth Factor Receptor 1, Chain A, domain 2"/>
    <property type="match status" value="4"/>
</dbReference>
<dbReference type="SMART" id="SM00181">
    <property type="entry name" value="EGF"/>
    <property type="match status" value="6"/>
</dbReference>
<dbReference type="Gene3D" id="3.80.10.10">
    <property type="entry name" value="Ribonuclease Inhibitor"/>
    <property type="match status" value="2"/>
</dbReference>
<sequence>MNNIQMRLSILLTVVLTISVAEDVTETCVELDEKGCVKQKTGSTCASTIVITNSYCVSNEGFMNNKEITSIKFMGTEKAVSIGHDAFNGAENLATFVSSSKGISSLGNSCFKSSGLTHIDVLGTLIIPSNCFENCTKLVSAAGLNLVTHFGAYAFSGAALKEINFIENLQYLGENAFKGNKLETLKMPPSILSIENGVFSDNKDLTFVDYNQNIRVFESIFSGCSKLQKLVGMESVVVIEQNAFKGCDMLESINLYESLLQISDNFETIKNVFFHGDKEFINVKNEFNSKIKVYVKESYQATQFGHIDVIKAKCSTLQYVNITPRESVQPISNSEELLCKTCSDTTMSIDGVNYYCEIDMSLCISTHLNCRVCKDDICQQCKDNYYVKDRQTCVETCGDKYYSVESPIKICLECPENCKTCSDGTTCNACDDGKLLIEDTKKCTENADCPSNYYKDNDNKKCVKCKNNCLTCENENKCLSCVDGYVISEDQCISCSSIQGCSKCSSSDICTECTTDNLQPDNKSCLPTCPTGYYSSNKVCMKCSDNCDSCKDGKQCDKCKTDYLLTEDTKVCVVTCSDGYFKSTQEKMCKTCQEGCKRCATKKDCEECMDNMLKEEETNLCVDQCKDGYFQHEKQCKKCGDKCQKCHNKTSCDVCEENVYLQNGTCVEICQDNYFESNRQCEKCKDKNTYKTPCTNFECEVCTGGQSSATRKYVILFFCYASVISNQEIDILQILRILSNFFFSSHTQLFSNSVFLWVLQTNSFVSVSPYYNKTIFLFSFTSS</sequence>
<dbReference type="SUPFAM" id="SSF52058">
    <property type="entry name" value="L domain-like"/>
    <property type="match status" value="1"/>
</dbReference>
<feature type="domain" description="EGF-like" evidence="2">
    <location>
        <begin position="503"/>
        <end position="541"/>
    </location>
</feature>
<dbReference type="GeneID" id="14882863"/>
<evidence type="ECO:0000259" key="2">
    <source>
        <dbReference type="SMART" id="SM00181"/>
    </source>
</evidence>
<evidence type="ECO:0000256" key="1">
    <source>
        <dbReference type="SAM" id="SignalP"/>
    </source>
</evidence>
<gene>
    <name evidence="3" type="ORF">EIN_440760</name>
</gene>
<dbReference type="PANTHER" id="PTHR15332">
    <property type="entry name" value="PROPROTEIN CONVERTASE SUBTILISIN_KEXIN TYPE 5-LIKE"/>
    <property type="match status" value="1"/>
</dbReference>
<dbReference type="SMART" id="SM00261">
    <property type="entry name" value="FU"/>
    <property type="match status" value="7"/>
</dbReference>
<evidence type="ECO:0000313" key="4">
    <source>
        <dbReference type="Proteomes" id="UP000014680"/>
    </source>
</evidence>
<dbReference type="InterPro" id="IPR032675">
    <property type="entry name" value="LRR_dom_sf"/>
</dbReference>
<dbReference type="InterPro" id="IPR006212">
    <property type="entry name" value="Furin_repeat"/>
</dbReference>
<keyword evidence="1" id="KW-0732">Signal</keyword>
<reference evidence="3 4" key="1">
    <citation type="submission" date="2012-10" db="EMBL/GenBank/DDBJ databases">
        <authorList>
            <person name="Zafar N."/>
            <person name="Inman J."/>
            <person name="Hall N."/>
            <person name="Lorenzi H."/>
            <person name="Caler E."/>
        </authorList>
    </citation>
    <scope>NUCLEOTIDE SEQUENCE [LARGE SCALE GENOMIC DNA]</scope>
    <source>
        <strain evidence="3 4">IP1</strain>
    </source>
</reference>
<dbReference type="InterPro" id="IPR026906">
    <property type="entry name" value="LRR_5"/>
</dbReference>